<dbReference type="InterPro" id="IPR005442">
    <property type="entry name" value="GST_omega"/>
</dbReference>
<feature type="domain" description="GST N-terminal" evidence="11">
    <location>
        <begin position="288"/>
        <end position="367"/>
    </location>
</feature>
<comment type="catalytic activity">
    <reaction evidence="10">
        <text>L-dehydroascorbate + 2 glutathione = glutathione disulfide + L-ascorbate</text>
        <dbReference type="Rhea" id="RHEA:24424"/>
        <dbReference type="ChEBI" id="CHEBI:38290"/>
        <dbReference type="ChEBI" id="CHEBI:57925"/>
        <dbReference type="ChEBI" id="CHEBI:58297"/>
        <dbReference type="ChEBI" id="CHEBI:58539"/>
        <dbReference type="EC" id="1.8.5.1"/>
    </reaction>
</comment>
<feature type="domain" description="GST C-terminal" evidence="12">
    <location>
        <begin position="372"/>
        <end position="511"/>
    </location>
</feature>
<reference evidence="14" key="1">
    <citation type="submission" date="2023-03" db="UniProtKB">
        <authorList>
            <consortium name="WormBaseParasite"/>
        </authorList>
    </citation>
    <scope>IDENTIFICATION</scope>
</reference>
<dbReference type="SUPFAM" id="SSF47616">
    <property type="entry name" value="GST C-terminal domain-like"/>
    <property type="match status" value="2"/>
</dbReference>
<evidence type="ECO:0000256" key="9">
    <source>
        <dbReference type="ARBA" id="ARBA00048353"/>
    </source>
</evidence>
<dbReference type="InterPro" id="IPR050983">
    <property type="entry name" value="GST_Omega/HSP26"/>
</dbReference>
<keyword evidence="13" id="KW-1185">Reference proteome</keyword>
<dbReference type="AlphaFoldDB" id="A0A9J2Q1N0"/>
<dbReference type="Gene3D" id="3.40.30.10">
    <property type="entry name" value="Glutaredoxin"/>
    <property type="match status" value="3"/>
</dbReference>
<dbReference type="GO" id="GO:0045174">
    <property type="term" value="F:glutathione dehydrogenase (ascorbate) activity"/>
    <property type="evidence" value="ECO:0007669"/>
    <property type="project" value="UniProtKB-EC"/>
</dbReference>
<dbReference type="EC" id="1.20.4.2" evidence="4"/>
<evidence type="ECO:0000256" key="2">
    <source>
        <dbReference type="ARBA" id="ARBA00012436"/>
    </source>
</evidence>
<evidence type="ECO:0000256" key="3">
    <source>
        <dbReference type="ARBA" id="ARBA00012452"/>
    </source>
</evidence>
<evidence type="ECO:0000256" key="10">
    <source>
        <dbReference type="ARBA" id="ARBA00049544"/>
    </source>
</evidence>
<organism evidence="13 14">
    <name type="scientific">Ascaris lumbricoides</name>
    <name type="common">Giant roundworm</name>
    <dbReference type="NCBI Taxonomy" id="6252"/>
    <lineage>
        <taxon>Eukaryota</taxon>
        <taxon>Metazoa</taxon>
        <taxon>Ecdysozoa</taxon>
        <taxon>Nematoda</taxon>
        <taxon>Chromadorea</taxon>
        <taxon>Rhabditida</taxon>
        <taxon>Spirurina</taxon>
        <taxon>Ascaridomorpha</taxon>
        <taxon>Ascaridoidea</taxon>
        <taxon>Ascarididae</taxon>
        <taxon>Ascaris</taxon>
    </lineage>
</organism>
<evidence type="ECO:0000256" key="6">
    <source>
        <dbReference type="ARBA" id="ARBA00032186"/>
    </source>
</evidence>
<dbReference type="PROSITE" id="PS50405">
    <property type="entry name" value="GST_CTER"/>
    <property type="match status" value="2"/>
</dbReference>
<dbReference type="SUPFAM" id="SSF52833">
    <property type="entry name" value="Thioredoxin-like"/>
    <property type="match status" value="3"/>
</dbReference>
<dbReference type="Pfam" id="PF13417">
    <property type="entry name" value="GST_N_3"/>
    <property type="match status" value="2"/>
</dbReference>
<dbReference type="FunFam" id="3.40.30.10:FF:000123">
    <property type="entry name" value="Glutathione transferase o1"/>
    <property type="match status" value="2"/>
</dbReference>
<dbReference type="FunFam" id="1.20.1050.10:FF:000009">
    <property type="entry name" value="Glutathione S-transferase omega-1"/>
    <property type="match status" value="1"/>
</dbReference>
<evidence type="ECO:0000313" key="14">
    <source>
        <dbReference type="WBParaSite" id="ALUE_0001539001-mRNA-1"/>
    </source>
</evidence>
<feature type="domain" description="GST C-terminal" evidence="12">
    <location>
        <begin position="122"/>
        <end position="258"/>
    </location>
</feature>
<dbReference type="Pfam" id="PF13410">
    <property type="entry name" value="GST_C_2"/>
    <property type="match status" value="1"/>
</dbReference>
<dbReference type="PANTHER" id="PTHR43968:SF6">
    <property type="entry name" value="GLUTATHIONE S-TRANSFERASE OMEGA"/>
    <property type="match status" value="1"/>
</dbReference>
<evidence type="ECO:0000313" key="13">
    <source>
        <dbReference type="Proteomes" id="UP000036681"/>
    </source>
</evidence>
<protein>
    <recommendedName>
        <fullName evidence="6">Glutathione-dependent dehydroascorbate reductase</fullName>
        <ecNumber evidence="4">1.20.4.2</ecNumber>
        <ecNumber evidence="2">1.8.5.1</ecNumber>
        <ecNumber evidence="3">2.5.1.18</ecNumber>
    </recommendedName>
    <alternativeName>
        <fullName evidence="7">Monomethylarsonic acid reductase</fullName>
    </alternativeName>
</protein>
<dbReference type="InterPro" id="IPR010987">
    <property type="entry name" value="Glutathione-S-Trfase_C-like"/>
</dbReference>
<dbReference type="EC" id="1.8.5.1" evidence="2"/>
<comment type="catalytic activity">
    <reaction evidence="9">
        <text>methylarsonate + 2 glutathione + H(+) = methylarsonous acid + glutathione disulfide + H2O</text>
        <dbReference type="Rhea" id="RHEA:15969"/>
        <dbReference type="ChEBI" id="CHEBI:15377"/>
        <dbReference type="ChEBI" id="CHEBI:15378"/>
        <dbReference type="ChEBI" id="CHEBI:17826"/>
        <dbReference type="ChEBI" id="CHEBI:33409"/>
        <dbReference type="ChEBI" id="CHEBI:57925"/>
        <dbReference type="ChEBI" id="CHEBI:58297"/>
        <dbReference type="EC" id="1.20.4.2"/>
    </reaction>
</comment>
<dbReference type="SFLD" id="SFLDS00019">
    <property type="entry name" value="Glutathione_Transferase_(cytos"/>
    <property type="match status" value="2"/>
</dbReference>
<keyword evidence="5" id="KW-0560">Oxidoreductase</keyword>
<feature type="domain" description="GST N-terminal" evidence="11">
    <location>
        <begin position="66"/>
        <end position="144"/>
    </location>
</feature>
<dbReference type="InterPro" id="IPR004046">
    <property type="entry name" value="GST_C"/>
</dbReference>
<dbReference type="GO" id="GO:0005737">
    <property type="term" value="C:cytoplasm"/>
    <property type="evidence" value="ECO:0007669"/>
    <property type="project" value="InterPro"/>
</dbReference>
<evidence type="ECO:0000256" key="5">
    <source>
        <dbReference type="ARBA" id="ARBA00023002"/>
    </source>
</evidence>
<dbReference type="PRINTS" id="PR01625">
    <property type="entry name" value="GSTRNSFRASEO"/>
</dbReference>
<sequence>MVSSASLTGIDSKSFKKGDAAPNELQPRHFRLYSMRFCPFSERALIYLAKKGIKYGDAAPNELQPGHFRLYSMRFCPFSERALIYLAKKGIKTEIVNINLKEKPEWYFEKNSDGTVPTLEYDGKVVIESTIIPQFLDDLIPESSILPKDPYERAQQRILFGQLSPLRGVLAKAESLLRNKYFGGEHAGFADYMIYPFYERLALSAQPDAEIIQEIDFPNKEHYPQLTEWFQNMSSLPEVMVVQQPNKIMIQYLKATKGDKTITDKLFIGLETKALKKGDARPRPLQPGQFRVYGMRFCPYTERILIYLAKKRIKAEVVHINLKEKPEWLEEIHPDKKVPALEHDGKVVVVESAIIPQYLDELLPATSILPKDPYERAVQRILFEQAHTFMGPLIALLRSEPEQRDEQHEILEKELLHVESLLKDRFFGGDHASFADYLIFPIYERLVVFTDHPKAVEYNITNLVGTERFPHLTQWYKRMSLLPEVIVARPKQVELLRFLDGFIVGQPNYDIGAKEDKR</sequence>
<dbReference type="EC" id="2.5.1.18" evidence="3"/>
<dbReference type="InterPro" id="IPR036282">
    <property type="entry name" value="Glutathione-S-Trfase_C_sf"/>
</dbReference>
<dbReference type="Gene3D" id="1.20.1050.10">
    <property type="match status" value="2"/>
</dbReference>
<dbReference type="GO" id="GO:0004364">
    <property type="term" value="F:glutathione transferase activity"/>
    <property type="evidence" value="ECO:0007669"/>
    <property type="project" value="UniProtKB-EC"/>
</dbReference>
<dbReference type="PANTHER" id="PTHR43968">
    <property type="match status" value="1"/>
</dbReference>
<comment type="catalytic activity">
    <reaction evidence="8">
        <text>RX + glutathione = an S-substituted glutathione + a halide anion + H(+)</text>
        <dbReference type="Rhea" id="RHEA:16437"/>
        <dbReference type="ChEBI" id="CHEBI:15378"/>
        <dbReference type="ChEBI" id="CHEBI:16042"/>
        <dbReference type="ChEBI" id="CHEBI:17792"/>
        <dbReference type="ChEBI" id="CHEBI:57925"/>
        <dbReference type="ChEBI" id="CHEBI:90779"/>
        <dbReference type="EC" id="2.5.1.18"/>
    </reaction>
</comment>
<dbReference type="Pfam" id="PF00043">
    <property type="entry name" value="GST_C"/>
    <property type="match status" value="1"/>
</dbReference>
<comment type="similarity">
    <text evidence="1">Belongs to the GST superfamily. Omega family.</text>
</comment>
<evidence type="ECO:0000256" key="4">
    <source>
        <dbReference type="ARBA" id="ARBA00013060"/>
    </source>
</evidence>
<evidence type="ECO:0000259" key="11">
    <source>
        <dbReference type="PROSITE" id="PS50404"/>
    </source>
</evidence>
<dbReference type="InterPro" id="IPR036249">
    <property type="entry name" value="Thioredoxin-like_sf"/>
</dbReference>
<dbReference type="InterPro" id="IPR040079">
    <property type="entry name" value="Glutathione_S-Trfase"/>
</dbReference>
<proteinExistence type="inferred from homology"/>
<dbReference type="GO" id="GO:0006749">
    <property type="term" value="P:glutathione metabolic process"/>
    <property type="evidence" value="ECO:0007669"/>
    <property type="project" value="TreeGrafter"/>
</dbReference>
<evidence type="ECO:0000256" key="1">
    <source>
        <dbReference type="ARBA" id="ARBA00011067"/>
    </source>
</evidence>
<dbReference type="WBParaSite" id="ALUE_0001539001-mRNA-1">
    <property type="protein sequence ID" value="ALUE_0001539001-mRNA-1"/>
    <property type="gene ID" value="ALUE_0001539001"/>
</dbReference>
<name>A0A9J2Q1N0_ASCLU</name>
<accession>A0A9J2Q1N0</accession>
<evidence type="ECO:0000256" key="7">
    <source>
        <dbReference type="ARBA" id="ARBA00032681"/>
    </source>
</evidence>
<dbReference type="SFLD" id="SFLDG00358">
    <property type="entry name" value="Main_(cytGST)"/>
    <property type="match status" value="2"/>
</dbReference>
<dbReference type="GO" id="GO:0050610">
    <property type="term" value="F:methylarsonate reductase activity"/>
    <property type="evidence" value="ECO:0007669"/>
    <property type="project" value="UniProtKB-EC"/>
</dbReference>
<evidence type="ECO:0000259" key="12">
    <source>
        <dbReference type="PROSITE" id="PS50405"/>
    </source>
</evidence>
<dbReference type="PROSITE" id="PS50404">
    <property type="entry name" value="GST_NTER"/>
    <property type="match status" value="2"/>
</dbReference>
<dbReference type="Proteomes" id="UP000036681">
    <property type="component" value="Unplaced"/>
</dbReference>
<evidence type="ECO:0000256" key="8">
    <source>
        <dbReference type="ARBA" id="ARBA00047960"/>
    </source>
</evidence>
<dbReference type="InterPro" id="IPR004045">
    <property type="entry name" value="Glutathione_S-Trfase_N"/>
</dbReference>